<feature type="signal peptide" evidence="2">
    <location>
        <begin position="1"/>
        <end position="20"/>
    </location>
</feature>
<organism evidence="3 4">
    <name type="scientific">Byssothecium circinans</name>
    <dbReference type="NCBI Taxonomy" id="147558"/>
    <lineage>
        <taxon>Eukaryota</taxon>
        <taxon>Fungi</taxon>
        <taxon>Dikarya</taxon>
        <taxon>Ascomycota</taxon>
        <taxon>Pezizomycotina</taxon>
        <taxon>Dothideomycetes</taxon>
        <taxon>Pleosporomycetidae</taxon>
        <taxon>Pleosporales</taxon>
        <taxon>Massarineae</taxon>
        <taxon>Massarinaceae</taxon>
        <taxon>Byssothecium</taxon>
    </lineage>
</organism>
<keyword evidence="4" id="KW-1185">Reference proteome</keyword>
<name>A0A6A5U2F0_9PLEO</name>
<feature type="region of interest" description="Disordered" evidence="1">
    <location>
        <begin position="190"/>
        <end position="210"/>
    </location>
</feature>
<protein>
    <submittedName>
        <fullName evidence="3">Uncharacterized protein</fullName>
    </submittedName>
</protein>
<dbReference type="AlphaFoldDB" id="A0A6A5U2F0"/>
<feature type="chain" id="PRO_5025358844" evidence="2">
    <location>
        <begin position="21"/>
        <end position="237"/>
    </location>
</feature>
<dbReference type="EMBL" id="ML976987">
    <property type="protein sequence ID" value="KAF1958129.1"/>
    <property type="molecule type" value="Genomic_DNA"/>
</dbReference>
<evidence type="ECO:0000313" key="3">
    <source>
        <dbReference type="EMBL" id="KAF1958129.1"/>
    </source>
</evidence>
<keyword evidence="2" id="KW-0732">Signal</keyword>
<dbReference type="OrthoDB" id="5243723at2759"/>
<reference evidence="3" key="1">
    <citation type="journal article" date="2020" name="Stud. Mycol.">
        <title>101 Dothideomycetes genomes: a test case for predicting lifestyles and emergence of pathogens.</title>
        <authorList>
            <person name="Haridas S."/>
            <person name="Albert R."/>
            <person name="Binder M."/>
            <person name="Bloem J."/>
            <person name="Labutti K."/>
            <person name="Salamov A."/>
            <person name="Andreopoulos B."/>
            <person name="Baker S."/>
            <person name="Barry K."/>
            <person name="Bills G."/>
            <person name="Bluhm B."/>
            <person name="Cannon C."/>
            <person name="Castanera R."/>
            <person name="Culley D."/>
            <person name="Daum C."/>
            <person name="Ezra D."/>
            <person name="Gonzalez J."/>
            <person name="Henrissat B."/>
            <person name="Kuo A."/>
            <person name="Liang C."/>
            <person name="Lipzen A."/>
            <person name="Lutzoni F."/>
            <person name="Magnuson J."/>
            <person name="Mondo S."/>
            <person name="Nolan M."/>
            <person name="Ohm R."/>
            <person name="Pangilinan J."/>
            <person name="Park H.-J."/>
            <person name="Ramirez L."/>
            <person name="Alfaro M."/>
            <person name="Sun H."/>
            <person name="Tritt A."/>
            <person name="Yoshinaga Y."/>
            <person name="Zwiers L.-H."/>
            <person name="Turgeon B."/>
            <person name="Goodwin S."/>
            <person name="Spatafora J."/>
            <person name="Crous P."/>
            <person name="Grigoriev I."/>
        </authorList>
    </citation>
    <scope>NUCLEOTIDE SEQUENCE</scope>
    <source>
        <strain evidence="3">CBS 675.92</strain>
    </source>
</reference>
<feature type="compositionally biased region" description="Low complexity" evidence="1">
    <location>
        <begin position="193"/>
        <end position="210"/>
    </location>
</feature>
<accession>A0A6A5U2F0</accession>
<evidence type="ECO:0000313" key="4">
    <source>
        <dbReference type="Proteomes" id="UP000800035"/>
    </source>
</evidence>
<evidence type="ECO:0000256" key="2">
    <source>
        <dbReference type="SAM" id="SignalP"/>
    </source>
</evidence>
<sequence length="237" mass="25024">MRSVSFIVALLFCLVGFSAAFPQFHVLEARKDGKNETSKGNGTKSNGVNKQCKTMAKLTKLTELAKNQTKIDAIVAKGKLDDAQVAELKTKAADAATQLQSMAANTTLVGECAVVFAHQRTLGQCKKMKMLTSLAALATNQTAMDAMASKKKLNDTQMAKLMEKISTAQTKLDEMKGNTTLTDICSKETNQKGASGTGATQAGTTPAASTSNAGALTLQSMPYLFVPALGAVFTLFL</sequence>
<proteinExistence type="predicted"/>
<gene>
    <name evidence="3" type="ORF">CC80DRAFT_25283</name>
</gene>
<evidence type="ECO:0000256" key="1">
    <source>
        <dbReference type="SAM" id="MobiDB-lite"/>
    </source>
</evidence>
<dbReference type="Proteomes" id="UP000800035">
    <property type="component" value="Unassembled WGS sequence"/>
</dbReference>